<dbReference type="OrthoDB" id="9999653at2"/>
<accession>A0A0K9XK72</accession>
<proteinExistence type="predicted"/>
<gene>
    <name evidence="1" type="ORF">AC230_02150</name>
</gene>
<evidence type="ECO:0000313" key="1">
    <source>
        <dbReference type="EMBL" id="KNB53491.1"/>
    </source>
</evidence>
<organism evidence="1 2">
    <name type="scientific">Streptomyces caatingaensis</name>
    <dbReference type="NCBI Taxonomy" id="1678637"/>
    <lineage>
        <taxon>Bacteria</taxon>
        <taxon>Bacillati</taxon>
        <taxon>Actinomycetota</taxon>
        <taxon>Actinomycetes</taxon>
        <taxon>Kitasatosporales</taxon>
        <taxon>Streptomycetaceae</taxon>
        <taxon>Streptomyces</taxon>
    </lineage>
</organism>
<reference evidence="2" key="1">
    <citation type="submission" date="2015-07" db="EMBL/GenBank/DDBJ databases">
        <title>Draft genome sequence of Streptomyces sp. CMAA 1322, a bacterium isolated from Caatinga biome, from dry forest semiarid of Brazil.</title>
        <authorList>
            <person name="Santos S.N."/>
            <person name="Gacesa R."/>
            <person name="Taketani R.G."/>
            <person name="Long P.F."/>
            <person name="Melo I.S."/>
        </authorList>
    </citation>
    <scope>NUCLEOTIDE SEQUENCE [LARGE SCALE GENOMIC DNA]</scope>
    <source>
        <strain evidence="2">CMAA 1322</strain>
    </source>
</reference>
<keyword evidence="2" id="KW-1185">Reference proteome</keyword>
<dbReference type="PATRIC" id="fig|1678637.3.peg.457"/>
<dbReference type="AlphaFoldDB" id="A0A0K9XK72"/>
<name>A0A0K9XK72_9ACTN</name>
<protein>
    <submittedName>
        <fullName evidence="1">Uncharacterized protein</fullName>
    </submittedName>
</protein>
<dbReference type="RefSeq" id="WP_049714200.1">
    <property type="nucleotide sequence ID" value="NZ_LFXA01000002.1"/>
</dbReference>
<dbReference type="EMBL" id="LFXA01000002">
    <property type="protein sequence ID" value="KNB53491.1"/>
    <property type="molecule type" value="Genomic_DNA"/>
</dbReference>
<sequence>MLNGLGAGSLRELCFRAEHLRAEVETGGWKPNTFDLRLLRVLDQSEPFRLPLSTDPGTDTALTPLAVSRESAAVISGDAITVAFVASGVRQVNRMDGRLVALLGDAVGLQEFPSAAYTPAGREALTAVTRLVRSAAAYRPWWSRLLPTRLRSAAASPTIFR</sequence>
<dbReference type="STRING" id="1678637.AC230_02150"/>
<comment type="caution">
    <text evidence="1">The sequence shown here is derived from an EMBL/GenBank/DDBJ whole genome shotgun (WGS) entry which is preliminary data.</text>
</comment>
<evidence type="ECO:0000313" key="2">
    <source>
        <dbReference type="Proteomes" id="UP000037288"/>
    </source>
</evidence>
<dbReference type="Proteomes" id="UP000037288">
    <property type="component" value="Unassembled WGS sequence"/>
</dbReference>